<feature type="transmembrane region" description="Helical" evidence="3">
    <location>
        <begin position="272"/>
        <end position="289"/>
    </location>
</feature>
<feature type="transmembrane region" description="Helical" evidence="3">
    <location>
        <begin position="63"/>
        <end position="82"/>
    </location>
</feature>
<evidence type="ECO:0000259" key="4">
    <source>
        <dbReference type="Pfam" id="PF00892"/>
    </source>
</evidence>
<evidence type="ECO:0000256" key="2">
    <source>
        <dbReference type="SAM" id="MobiDB-lite"/>
    </source>
</evidence>
<dbReference type="GO" id="GO:0016020">
    <property type="term" value="C:membrane"/>
    <property type="evidence" value="ECO:0007669"/>
    <property type="project" value="InterPro"/>
</dbReference>
<evidence type="ECO:0000256" key="1">
    <source>
        <dbReference type="ARBA" id="ARBA00007362"/>
    </source>
</evidence>
<protein>
    <submittedName>
        <fullName evidence="5">DMT family transporter</fullName>
    </submittedName>
</protein>
<reference evidence="5" key="2">
    <citation type="submission" date="2021-04" db="EMBL/GenBank/DDBJ databases">
        <authorList>
            <person name="Gilroy R."/>
        </authorList>
    </citation>
    <scope>NUCLEOTIDE SEQUENCE</scope>
    <source>
        <strain evidence="5">ChiHjej13B12-24818</strain>
    </source>
</reference>
<keyword evidence="3" id="KW-1133">Transmembrane helix</keyword>
<comment type="similarity">
    <text evidence="1">Belongs to the EamA transporter family.</text>
</comment>
<dbReference type="PANTHER" id="PTHR22911:SF102">
    <property type="entry name" value="MEMBRANE PROTEIN"/>
    <property type="match status" value="1"/>
</dbReference>
<sequence length="333" mass="33631">MVQIGSARRSAPTPARPAPVARRTANRRLGIVAVLISTVGMGLSGLFARLATPEGAATGEALTLGRMGVGALGMLAILAMTGRLSQLKVRLSGSVVLGGLLLGLSLSTYLSATVLTDLSRAVVLHYLGPVLSTVLARVVLKERISPADALSLGVSFLGMMLAAGILGTGTPVGTGQDTLGTLLALASGVFYGAALLCYRFRSDMPADARSFWNFAFGAVATAGLVAVVRPDLSGMTVTNWAFAGAFFLICGLLALGMLVVAGKHLRAAELSGLSFTEVIVATTVGALVFAEPFSVPVALGIVLIMVAAVVPLVSGSRASARAEGAGEPVGAGA</sequence>
<feature type="transmembrane region" description="Helical" evidence="3">
    <location>
        <begin position="121"/>
        <end position="140"/>
    </location>
</feature>
<keyword evidence="3" id="KW-0812">Transmembrane</keyword>
<accession>A0A9D2LEE5</accession>
<dbReference type="Proteomes" id="UP000823823">
    <property type="component" value="Unassembled WGS sequence"/>
</dbReference>
<feature type="transmembrane region" description="Helical" evidence="3">
    <location>
        <begin position="295"/>
        <end position="313"/>
    </location>
</feature>
<feature type="transmembrane region" description="Helical" evidence="3">
    <location>
        <begin position="94"/>
        <end position="115"/>
    </location>
</feature>
<evidence type="ECO:0000256" key="3">
    <source>
        <dbReference type="SAM" id="Phobius"/>
    </source>
</evidence>
<evidence type="ECO:0000313" key="5">
    <source>
        <dbReference type="EMBL" id="HJB11051.1"/>
    </source>
</evidence>
<name>A0A9D2LEE5_9MICO</name>
<feature type="transmembrane region" description="Helical" evidence="3">
    <location>
        <begin position="240"/>
        <end position="260"/>
    </location>
</feature>
<feature type="domain" description="EamA" evidence="4">
    <location>
        <begin position="29"/>
        <end position="162"/>
    </location>
</feature>
<dbReference type="InterPro" id="IPR000620">
    <property type="entry name" value="EamA_dom"/>
</dbReference>
<dbReference type="InterPro" id="IPR037185">
    <property type="entry name" value="EmrE-like"/>
</dbReference>
<keyword evidence="3" id="KW-0472">Membrane</keyword>
<dbReference type="PANTHER" id="PTHR22911">
    <property type="entry name" value="ACYL-MALONYL CONDENSING ENZYME-RELATED"/>
    <property type="match status" value="1"/>
</dbReference>
<comment type="caution">
    <text evidence="5">The sequence shown here is derived from an EMBL/GenBank/DDBJ whole genome shotgun (WGS) entry which is preliminary data.</text>
</comment>
<dbReference type="AlphaFoldDB" id="A0A9D2LEE5"/>
<feature type="domain" description="EamA" evidence="4">
    <location>
        <begin position="179"/>
        <end position="310"/>
    </location>
</feature>
<evidence type="ECO:0000313" key="6">
    <source>
        <dbReference type="Proteomes" id="UP000823823"/>
    </source>
</evidence>
<feature type="region of interest" description="Disordered" evidence="2">
    <location>
        <begin position="1"/>
        <end position="21"/>
    </location>
</feature>
<dbReference type="Pfam" id="PF00892">
    <property type="entry name" value="EamA"/>
    <property type="match status" value="2"/>
</dbReference>
<feature type="transmembrane region" description="Helical" evidence="3">
    <location>
        <begin position="29"/>
        <end position="51"/>
    </location>
</feature>
<proteinExistence type="inferred from homology"/>
<reference evidence="5" key="1">
    <citation type="journal article" date="2021" name="PeerJ">
        <title>Extensive microbial diversity within the chicken gut microbiome revealed by metagenomics and culture.</title>
        <authorList>
            <person name="Gilroy R."/>
            <person name="Ravi A."/>
            <person name="Getino M."/>
            <person name="Pursley I."/>
            <person name="Horton D.L."/>
            <person name="Alikhan N.F."/>
            <person name="Baker D."/>
            <person name="Gharbi K."/>
            <person name="Hall N."/>
            <person name="Watson M."/>
            <person name="Adriaenssens E.M."/>
            <person name="Foster-Nyarko E."/>
            <person name="Jarju S."/>
            <person name="Secka A."/>
            <person name="Antonio M."/>
            <person name="Oren A."/>
            <person name="Chaudhuri R.R."/>
            <person name="La Ragione R."/>
            <person name="Hildebrand F."/>
            <person name="Pallen M.J."/>
        </authorList>
    </citation>
    <scope>NUCLEOTIDE SEQUENCE</scope>
    <source>
        <strain evidence="5">ChiHjej13B12-24818</strain>
    </source>
</reference>
<feature type="transmembrane region" description="Helical" evidence="3">
    <location>
        <begin position="147"/>
        <end position="167"/>
    </location>
</feature>
<dbReference type="SUPFAM" id="SSF103481">
    <property type="entry name" value="Multidrug resistance efflux transporter EmrE"/>
    <property type="match status" value="2"/>
</dbReference>
<gene>
    <name evidence="5" type="ORF">H9786_11075</name>
</gene>
<dbReference type="EMBL" id="DWZH01000087">
    <property type="protein sequence ID" value="HJB11051.1"/>
    <property type="molecule type" value="Genomic_DNA"/>
</dbReference>
<organism evidence="5 6">
    <name type="scientific">Candidatus Brachybacterium merdavium</name>
    <dbReference type="NCBI Taxonomy" id="2838513"/>
    <lineage>
        <taxon>Bacteria</taxon>
        <taxon>Bacillati</taxon>
        <taxon>Actinomycetota</taxon>
        <taxon>Actinomycetes</taxon>
        <taxon>Micrococcales</taxon>
        <taxon>Dermabacteraceae</taxon>
        <taxon>Brachybacterium</taxon>
    </lineage>
</organism>
<feature type="transmembrane region" description="Helical" evidence="3">
    <location>
        <begin position="210"/>
        <end position="228"/>
    </location>
</feature>
<feature type="transmembrane region" description="Helical" evidence="3">
    <location>
        <begin position="179"/>
        <end position="198"/>
    </location>
</feature>